<proteinExistence type="predicted"/>
<organism evidence="1">
    <name type="scientific">Kuenenia stuttgartiensis</name>
    <dbReference type="NCBI Taxonomy" id="174633"/>
    <lineage>
        <taxon>Bacteria</taxon>
        <taxon>Pseudomonadati</taxon>
        <taxon>Planctomycetota</taxon>
        <taxon>Candidatus Brocadiia</taxon>
        <taxon>Candidatus Brocadiales</taxon>
        <taxon>Candidatus Brocadiaceae</taxon>
        <taxon>Candidatus Kuenenia</taxon>
    </lineage>
</organism>
<protein>
    <submittedName>
        <fullName evidence="1">Uncharacterized protein</fullName>
    </submittedName>
</protein>
<name>Q1PV75_KUEST</name>
<dbReference type="AlphaFoldDB" id="Q1PV75"/>
<reference evidence="1" key="1">
    <citation type="journal article" date="2006" name="Nature">
        <title>Deciphering the evolution and metabolism of an anammox bacterium from a community genome.</title>
        <authorList>
            <person name="Strous M."/>
            <person name="Pelletier E."/>
            <person name="Mangenot S."/>
            <person name="Rattei T."/>
            <person name="Lehner A."/>
            <person name="Taylor M.W."/>
            <person name="Horn M."/>
            <person name="Daims H."/>
            <person name="Bartol-Mavel D."/>
            <person name="Wincker P."/>
            <person name="Barbe V."/>
            <person name="Fonknechten N."/>
            <person name="Vallenet D."/>
            <person name="Segurens B."/>
            <person name="Schenowitz-Truong C."/>
            <person name="Medigue C."/>
            <person name="Collingro A."/>
            <person name="Snel B."/>
            <person name="Dutilh B.E."/>
            <person name="OpDenCamp H.J.M."/>
            <person name="vanDerDrift C."/>
            <person name="Cirpus I."/>
            <person name="vanDePas-Schoonen K.T."/>
            <person name="Harhangi H.R."/>
            <person name="vanNiftrik L."/>
            <person name="Schmid M."/>
            <person name="Keltjens J."/>
            <person name="vanDeVossenberg J."/>
            <person name="Kartal B."/>
            <person name="Meier H."/>
            <person name="Frishman D."/>
            <person name="Huynen M.A."/>
            <person name="Mewes H."/>
            <person name="Weissenbach J."/>
            <person name="Jetten M.S.M."/>
            <person name="Wagner M."/>
            <person name="LePaslier D."/>
        </authorList>
    </citation>
    <scope>NUCLEOTIDE SEQUENCE</scope>
</reference>
<evidence type="ECO:0000313" key="1">
    <source>
        <dbReference type="EMBL" id="CAJ71135.1"/>
    </source>
</evidence>
<reference evidence="1" key="2">
    <citation type="submission" date="2006-01" db="EMBL/GenBank/DDBJ databases">
        <authorList>
            <person name="Genoscope"/>
        </authorList>
    </citation>
    <scope>NUCLEOTIDE SEQUENCE</scope>
</reference>
<accession>Q1PV75</accession>
<gene>
    <name evidence="1" type="ORF">kustc0390</name>
</gene>
<sequence>MRQQTFGQKEERIDNKGFKEIGGSVVNQTFVHLTKGVNGVKPNLLTLTLFASEASI</sequence>
<dbReference type="EMBL" id="CT573073">
    <property type="protein sequence ID" value="CAJ71135.1"/>
    <property type="molecule type" value="Genomic_DNA"/>
</dbReference>